<dbReference type="InterPro" id="IPR039884">
    <property type="entry name" value="R3HC1/R3HCL"/>
</dbReference>
<feature type="compositionally biased region" description="Basic and acidic residues" evidence="1">
    <location>
        <begin position="1"/>
        <end position="12"/>
    </location>
</feature>
<dbReference type="EMBL" id="JACTAM010000001">
    <property type="protein sequence ID" value="KAI2668092.1"/>
    <property type="molecule type" value="Genomic_DNA"/>
</dbReference>
<dbReference type="PANTHER" id="PTHR21678">
    <property type="entry name" value="GROWTH INHIBITION AND DIFFERENTIATION RELATED PROTEIN 88"/>
    <property type="match status" value="1"/>
</dbReference>
<accession>A0ABQ8MZ26</accession>
<dbReference type="Proteomes" id="UP000830375">
    <property type="component" value="Unassembled WGS sequence"/>
</dbReference>
<evidence type="ECO:0000256" key="1">
    <source>
        <dbReference type="SAM" id="MobiDB-lite"/>
    </source>
</evidence>
<evidence type="ECO:0000313" key="4">
    <source>
        <dbReference type="Proteomes" id="UP000830375"/>
    </source>
</evidence>
<dbReference type="PANTHER" id="PTHR21678:SF7">
    <property type="entry name" value="COILED-COIL DOMAIN-CONTAINING PROTEIN R3HCC1L"/>
    <property type="match status" value="1"/>
</dbReference>
<dbReference type="InterPro" id="IPR012677">
    <property type="entry name" value="Nucleotide-bd_a/b_plait_sf"/>
</dbReference>
<feature type="compositionally biased region" description="Polar residues" evidence="1">
    <location>
        <begin position="109"/>
        <end position="118"/>
    </location>
</feature>
<name>A0ABQ8MZ26_LABRO</name>
<gene>
    <name evidence="3" type="ORF">H4Q32_004737</name>
</gene>
<dbReference type="SUPFAM" id="SSF54928">
    <property type="entry name" value="RNA-binding domain, RBD"/>
    <property type="match status" value="1"/>
</dbReference>
<dbReference type="InterPro" id="IPR035979">
    <property type="entry name" value="RBD_domain_sf"/>
</dbReference>
<feature type="compositionally biased region" description="Acidic residues" evidence="1">
    <location>
        <begin position="131"/>
        <end position="151"/>
    </location>
</feature>
<comment type="caution">
    <text evidence="3">The sequence shown here is derived from an EMBL/GenBank/DDBJ whole genome shotgun (WGS) entry which is preliminary data.</text>
</comment>
<proteinExistence type="predicted"/>
<evidence type="ECO:0000259" key="2">
    <source>
        <dbReference type="Pfam" id="PF22877"/>
    </source>
</evidence>
<dbReference type="InterPro" id="IPR053800">
    <property type="entry name" value="Thc1_RRM"/>
</dbReference>
<protein>
    <submittedName>
        <fullName evidence="3">Coiled-coil domain-containing protein R3HCC1L</fullName>
    </submittedName>
</protein>
<dbReference type="Gene3D" id="3.30.70.330">
    <property type="match status" value="1"/>
</dbReference>
<dbReference type="Pfam" id="PF22877">
    <property type="entry name" value="RRM_Thc1"/>
    <property type="match status" value="1"/>
</dbReference>
<feature type="region of interest" description="Disordered" evidence="1">
    <location>
        <begin position="306"/>
        <end position="341"/>
    </location>
</feature>
<feature type="region of interest" description="Disordered" evidence="1">
    <location>
        <begin position="1"/>
        <end position="153"/>
    </location>
</feature>
<reference evidence="3 4" key="1">
    <citation type="submission" date="2022-01" db="EMBL/GenBank/DDBJ databases">
        <title>A high-quality chromosome-level genome assembly of rohu carp, Labeo rohita.</title>
        <authorList>
            <person name="Arick M.A. II"/>
            <person name="Hsu C.-Y."/>
            <person name="Magbanua Z."/>
            <person name="Pechanova O."/>
            <person name="Grover C."/>
            <person name="Miller E."/>
            <person name="Thrash A."/>
            <person name="Ezzel L."/>
            <person name="Alam S."/>
            <person name="Benzie J."/>
            <person name="Hamilton M."/>
            <person name="Karsi A."/>
            <person name="Lawrence M.L."/>
            <person name="Peterson D.G."/>
        </authorList>
    </citation>
    <scope>NUCLEOTIDE SEQUENCE [LARGE SCALE GENOMIC DNA]</scope>
    <source>
        <strain evidence="4">BAU-BD-2019</strain>
        <tissue evidence="3">Blood</tissue>
    </source>
</reference>
<sequence length="341" mass="38952">MDTEAAHPEEGAKTTAPARTKKPAMEIYVPKKRQVENMEKPQTGGDKKSRPRPRYTDKARKNKKDKAKATETPNGEVKQDDGGREEGDKENLNMHAEKEEESRDDTDNVSRTMSTPEDTGSALEHDGVPKEEEEEGEGENWDSLFNDDGDCLDPHLMEEMSLKEGRKKPSIQDPRFDYYNWTPEEEEDVELRDDELSHIIEIYEFPSEFKTEDLIRAFSSFQQKGFDIKWIDDTHALGLFSSPIAARDALRMKNPIMKVRPLSKSSNATKAKARSCSDYLLPAKERPQTSAALARRLVIGALGVKSNQTREEREAERNKLRQAREQKRLAAKQREDAWEGK</sequence>
<keyword evidence="4" id="KW-1185">Reference proteome</keyword>
<feature type="compositionally biased region" description="Basic and acidic residues" evidence="1">
    <location>
        <begin position="77"/>
        <end position="108"/>
    </location>
</feature>
<feature type="compositionally biased region" description="Basic and acidic residues" evidence="1">
    <location>
        <begin position="308"/>
        <end position="341"/>
    </location>
</feature>
<evidence type="ECO:0000313" key="3">
    <source>
        <dbReference type="EMBL" id="KAI2668092.1"/>
    </source>
</evidence>
<organism evidence="3 4">
    <name type="scientific">Labeo rohita</name>
    <name type="common">Indian major carp</name>
    <name type="synonym">Cyprinus rohita</name>
    <dbReference type="NCBI Taxonomy" id="84645"/>
    <lineage>
        <taxon>Eukaryota</taxon>
        <taxon>Metazoa</taxon>
        <taxon>Chordata</taxon>
        <taxon>Craniata</taxon>
        <taxon>Vertebrata</taxon>
        <taxon>Euteleostomi</taxon>
        <taxon>Actinopterygii</taxon>
        <taxon>Neopterygii</taxon>
        <taxon>Teleostei</taxon>
        <taxon>Ostariophysi</taxon>
        <taxon>Cypriniformes</taxon>
        <taxon>Cyprinidae</taxon>
        <taxon>Labeoninae</taxon>
        <taxon>Labeonini</taxon>
        <taxon>Labeo</taxon>
    </lineage>
</organism>
<feature type="domain" description="Thc1 RRM" evidence="2">
    <location>
        <begin position="201"/>
        <end position="249"/>
    </location>
</feature>